<reference evidence="14 15" key="1">
    <citation type="journal article" date="2013" name="Nat. Genet.">
        <title>The high-quality draft genome of peach (Prunus persica) identifies unique patterns of genetic diversity, domestication and genome evolution.</title>
        <authorList>
            <consortium name="International Peach Genome Initiative"/>
            <person name="Verde I."/>
            <person name="Abbott A.G."/>
            <person name="Scalabrin S."/>
            <person name="Jung S."/>
            <person name="Shu S."/>
            <person name="Marroni F."/>
            <person name="Zhebentyayeva T."/>
            <person name="Dettori M.T."/>
            <person name="Grimwood J."/>
            <person name="Cattonaro F."/>
            <person name="Zuccolo A."/>
            <person name="Rossini L."/>
            <person name="Jenkins J."/>
            <person name="Vendramin E."/>
            <person name="Meisel L.A."/>
            <person name="Decroocq V."/>
            <person name="Sosinski B."/>
            <person name="Prochnik S."/>
            <person name="Mitros T."/>
            <person name="Policriti A."/>
            <person name="Cipriani G."/>
            <person name="Dondini L."/>
            <person name="Ficklin S."/>
            <person name="Goodstein D.M."/>
            <person name="Xuan P."/>
            <person name="Del Fabbro C."/>
            <person name="Aramini V."/>
            <person name="Copetti D."/>
            <person name="Gonzalez S."/>
            <person name="Horner D.S."/>
            <person name="Falchi R."/>
            <person name="Lucas S."/>
            <person name="Mica E."/>
            <person name="Maldonado J."/>
            <person name="Lazzari B."/>
            <person name="Bielenberg D."/>
            <person name="Pirona R."/>
            <person name="Miculan M."/>
            <person name="Barakat A."/>
            <person name="Testolin R."/>
            <person name="Stella A."/>
            <person name="Tartarini S."/>
            <person name="Tonutti P."/>
            <person name="Arus P."/>
            <person name="Orellana A."/>
            <person name="Wells C."/>
            <person name="Main D."/>
            <person name="Vizzotto G."/>
            <person name="Silva H."/>
            <person name="Salamini F."/>
            <person name="Schmutz J."/>
            <person name="Morgante M."/>
            <person name="Rokhsar D.S."/>
        </authorList>
    </citation>
    <scope>NUCLEOTIDE SEQUENCE [LARGE SCALE GENOMIC DNA]</scope>
    <source>
        <strain evidence="15">cv. Nemared</strain>
    </source>
</reference>
<evidence type="ECO:0000256" key="2">
    <source>
        <dbReference type="ARBA" id="ARBA00007779"/>
    </source>
</evidence>
<gene>
    <name evidence="14" type="ORF">PRUPE_3G263100</name>
</gene>
<keyword evidence="9" id="KW-0407">Ion channel</keyword>
<proteinExistence type="inferred from homology"/>
<feature type="transmembrane region" description="Helical" evidence="10">
    <location>
        <begin position="87"/>
        <end position="113"/>
    </location>
</feature>
<feature type="transmembrane region" description="Helical" evidence="10">
    <location>
        <begin position="397"/>
        <end position="430"/>
    </location>
</feature>
<dbReference type="InterPro" id="IPR003864">
    <property type="entry name" value="CSC1/OSCA1-like_7TM"/>
</dbReference>
<feature type="transmembrane region" description="Helical" evidence="10">
    <location>
        <begin position="510"/>
        <end position="529"/>
    </location>
</feature>
<dbReference type="Gramene" id="ONI19172">
    <property type="protein sequence ID" value="ONI19172"/>
    <property type="gene ID" value="PRUPE_3G263100"/>
</dbReference>
<name>A0A251Q5Y2_PRUPE</name>
<evidence type="ECO:0000256" key="7">
    <source>
        <dbReference type="ARBA" id="ARBA00023065"/>
    </source>
</evidence>
<evidence type="ECO:0000313" key="15">
    <source>
        <dbReference type="Proteomes" id="UP000006882"/>
    </source>
</evidence>
<dbReference type="Pfam" id="PF14703">
    <property type="entry name" value="PHM7_cyt"/>
    <property type="match status" value="1"/>
</dbReference>
<accession>A0A251Q5Y2</accession>
<evidence type="ECO:0000256" key="8">
    <source>
        <dbReference type="ARBA" id="ARBA00023136"/>
    </source>
</evidence>
<evidence type="ECO:0000256" key="9">
    <source>
        <dbReference type="ARBA" id="ARBA00023303"/>
    </source>
</evidence>
<evidence type="ECO:0000256" key="3">
    <source>
        <dbReference type="ARBA" id="ARBA00022448"/>
    </source>
</evidence>
<dbReference type="InterPro" id="IPR032880">
    <property type="entry name" value="CSC1/OSCA1-like_N"/>
</dbReference>
<keyword evidence="7" id="KW-0406">Ion transport</keyword>
<keyword evidence="8 10" id="KW-0472">Membrane</keyword>
<dbReference type="InterPro" id="IPR045122">
    <property type="entry name" value="Csc1-like"/>
</dbReference>
<dbReference type="Pfam" id="PF02714">
    <property type="entry name" value="RSN1_7TM"/>
    <property type="match status" value="1"/>
</dbReference>
<feature type="transmembrane region" description="Helical" evidence="10">
    <location>
        <begin position="6"/>
        <end position="27"/>
    </location>
</feature>
<dbReference type="Pfam" id="PF13967">
    <property type="entry name" value="RSN1_TM"/>
    <property type="match status" value="1"/>
</dbReference>
<evidence type="ECO:0000256" key="10">
    <source>
        <dbReference type="SAM" id="Phobius"/>
    </source>
</evidence>
<evidence type="ECO:0000313" key="14">
    <source>
        <dbReference type="EMBL" id="ONI19172.1"/>
    </source>
</evidence>
<dbReference type="Proteomes" id="UP000006882">
    <property type="component" value="Chromosome G3"/>
</dbReference>
<keyword evidence="4 10" id="KW-0812">Transmembrane</keyword>
<comment type="subcellular location">
    <subcellularLocation>
        <location evidence="1">Membrane</location>
        <topology evidence="1">Multi-pass membrane protein</topology>
    </subcellularLocation>
</comment>
<dbReference type="GO" id="GO:0005227">
    <property type="term" value="F:calcium-activated cation channel activity"/>
    <property type="evidence" value="ECO:0007669"/>
    <property type="project" value="InterPro"/>
</dbReference>
<dbReference type="PANTHER" id="PTHR13018">
    <property type="entry name" value="PROBABLE MEMBRANE PROTEIN DUF221-RELATED"/>
    <property type="match status" value="1"/>
</dbReference>
<keyword evidence="6 10" id="KW-1133">Transmembrane helix</keyword>
<evidence type="ECO:0008006" key="16">
    <source>
        <dbReference type="Google" id="ProtNLM"/>
    </source>
</evidence>
<dbReference type="AlphaFoldDB" id="A0A251Q5Y2"/>
<keyword evidence="5" id="KW-0106">Calcium</keyword>
<feature type="domain" description="CSC1/OSCA1-like 7TM region" evidence="11">
    <location>
        <begin position="357"/>
        <end position="492"/>
    </location>
</feature>
<evidence type="ECO:0000259" key="11">
    <source>
        <dbReference type="Pfam" id="PF02714"/>
    </source>
</evidence>
<feature type="transmembrane region" description="Helical" evidence="10">
    <location>
        <begin position="450"/>
        <end position="469"/>
    </location>
</feature>
<sequence>MIVWALLTSVGINLGLCLLFFTLYSILKKQPSYLDVYAPRLVAAKEESEQRNGFNFERLLPTAGWVKRAWQPSEDEFMSATSFDAVVFIRIFIFSLRVFGFAGIVGVVILLPINYLGTQLDADSSDLANKSLDSFSISNVKDGSKWLWVHFCAVYIFSGVVCYLLYYEYSYISSKRIAHYYSSKPQPHQFTILVRGIPVSSGSSCSETVEKFFTEYYPSTYLSHSVVRRTNKLQRLTSDAKKLYRRLVHLKSETNPQRRSIRDGFCGLFGHKVNVLDHYGKKLETLEDNVRMEQLSVAGKEVPAAFVSFKSRLGAAVALHIQQGTNPTEWVTERAPEPQDIHWPFFSSSFIKRWISKLLVVVAYAAVTILFLIPVVIVQGLTNLEQLETYFPFLESILSLTVVSEVITGYLPSLILQMFIAFVPPIMIMLSSVEGCISFSQIEKSACIKMLCFTIWNIFFANALSGTVLYRFDIFLDPKEIPGILADAVPAQLLIVYAPKYDTGGRFWPTVHNSTIFSLVLMHIIAIGIFGLKNLSLASSLIVPLPILTLLFNEYCRKRFLPIFEDYPLECLIKKDRQDQNDPTIAVFYNKLSTAYEDPALMPIRHPRSTDDHNSPLLQAGV</sequence>
<comment type="similarity">
    <text evidence="2">Belongs to the CSC1 (TC 1.A.17) family.</text>
</comment>
<organism evidence="14 15">
    <name type="scientific">Prunus persica</name>
    <name type="common">Peach</name>
    <name type="synonym">Amygdalus persica</name>
    <dbReference type="NCBI Taxonomy" id="3760"/>
    <lineage>
        <taxon>Eukaryota</taxon>
        <taxon>Viridiplantae</taxon>
        <taxon>Streptophyta</taxon>
        <taxon>Embryophyta</taxon>
        <taxon>Tracheophyta</taxon>
        <taxon>Spermatophyta</taxon>
        <taxon>Magnoliopsida</taxon>
        <taxon>eudicotyledons</taxon>
        <taxon>Gunneridae</taxon>
        <taxon>Pentapetalae</taxon>
        <taxon>rosids</taxon>
        <taxon>fabids</taxon>
        <taxon>Rosales</taxon>
        <taxon>Rosaceae</taxon>
        <taxon>Amygdaloideae</taxon>
        <taxon>Amygdaleae</taxon>
        <taxon>Prunus</taxon>
    </lineage>
</organism>
<protein>
    <recommendedName>
        <fullName evidence="16">CSC1-like protein HYP1</fullName>
    </recommendedName>
</protein>
<feature type="domain" description="CSC1/OSCA1-like N-terminal transmembrane" evidence="12">
    <location>
        <begin position="5"/>
        <end position="168"/>
    </location>
</feature>
<dbReference type="PANTHER" id="PTHR13018:SF109">
    <property type="entry name" value="CSC1-LIKE PROTEIN HYP1"/>
    <property type="match status" value="1"/>
</dbReference>
<dbReference type="EMBL" id="CM007653">
    <property type="protein sequence ID" value="ONI19172.1"/>
    <property type="molecule type" value="Genomic_DNA"/>
</dbReference>
<dbReference type="InterPro" id="IPR027815">
    <property type="entry name" value="CSC1/OSCA1-like_cyt"/>
</dbReference>
<feature type="transmembrane region" description="Helical" evidence="10">
    <location>
        <begin position="358"/>
        <end position="377"/>
    </location>
</feature>
<evidence type="ECO:0000259" key="13">
    <source>
        <dbReference type="Pfam" id="PF14703"/>
    </source>
</evidence>
<dbReference type="GO" id="GO:0016020">
    <property type="term" value="C:membrane"/>
    <property type="evidence" value="ECO:0007669"/>
    <property type="project" value="UniProtKB-SubCell"/>
</dbReference>
<evidence type="ECO:0000256" key="6">
    <source>
        <dbReference type="ARBA" id="ARBA00022989"/>
    </source>
</evidence>
<evidence type="ECO:0000256" key="5">
    <source>
        <dbReference type="ARBA" id="ARBA00022837"/>
    </source>
</evidence>
<keyword evidence="3" id="KW-0813">Transport</keyword>
<evidence type="ECO:0000259" key="12">
    <source>
        <dbReference type="Pfam" id="PF13967"/>
    </source>
</evidence>
<evidence type="ECO:0000256" key="1">
    <source>
        <dbReference type="ARBA" id="ARBA00004141"/>
    </source>
</evidence>
<evidence type="ECO:0000256" key="4">
    <source>
        <dbReference type="ARBA" id="ARBA00022692"/>
    </source>
</evidence>
<keyword evidence="15" id="KW-1185">Reference proteome</keyword>
<feature type="transmembrane region" description="Helical" evidence="10">
    <location>
        <begin position="146"/>
        <end position="166"/>
    </location>
</feature>
<feature type="domain" description="CSC1/OSCA1-like cytosolic" evidence="13">
    <location>
        <begin position="189"/>
        <end position="344"/>
    </location>
</feature>